<gene>
    <name evidence="1" type="ORF">NBRC110019_16380</name>
</gene>
<proteinExistence type="predicted"/>
<organism evidence="1 2">
    <name type="scientific">Neptunitalea chrysea</name>
    <dbReference type="NCBI Taxonomy" id="1647581"/>
    <lineage>
        <taxon>Bacteria</taxon>
        <taxon>Pseudomonadati</taxon>
        <taxon>Bacteroidota</taxon>
        <taxon>Flavobacteriia</taxon>
        <taxon>Flavobacteriales</taxon>
        <taxon>Flavobacteriaceae</taxon>
        <taxon>Neptunitalea</taxon>
    </lineage>
</organism>
<dbReference type="EMBL" id="BRVP01000009">
    <property type="protein sequence ID" value="GLB52598.1"/>
    <property type="molecule type" value="Genomic_DNA"/>
</dbReference>
<sequence>MQVYDTANSLLLTTQLAFPDATNTTVNNYYNTSGTNNFTNTNDMVFSDSYTDELMTVTGDTTNGYTATANIFVSATLGLDEFTSETGGQFSMLIAPNPVESSAQIVFNLIQPSEVSFEIIDITGKVLISIPKEAYTKDKTKQM</sequence>
<accession>A0A9W6EW90</accession>
<protein>
    <recommendedName>
        <fullName evidence="3">T9SS type A sorting domain-containing protein</fullName>
    </recommendedName>
</protein>
<evidence type="ECO:0008006" key="3">
    <source>
        <dbReference type="Google" id="ProtNLM"/>
    </source>
</evidence>
<keyword evidence="2" id="KW-1185">Reference proteome</keyword>
<dbReference type="Proteomes" id="UP001143545">
    <property type="component" value="Unassembled WGS sequence"/>
</dbReference>
<dbReference type="AlphaFoldDB" id="A0A9W6EW90"/>
<dbReference type="RefSeq" id="WP_281753976.1">
    <property type="nucleotide sequence ID" value="NZ_BRVP01000009.1"/>
</dbReference>
<evidence type="ECO:0000313" key="1">
    <source>
        <dbReference type="EMBL" id="GLB52598.1"/>
    </source>
</evidence>
<comment type="caution">
    <text evidence="1">The sequence shown here is derived from an EMBL/GenBank/DDBJ whole genome shotgun (WGS) entry which is preliminary data.</text>
</comment>
<reference evidence="1" key="1">
    <citation type="submission" date="2022-07" db="EMBL/GenBank/DDBJ databases">
        <title>Taxonomy of Novel Oxalotrophic and Methylotrophic Bacteria.</title>
        <authorList>
            <person name="Sahin N."/>
            <person name="Tani A."/>
        </authorList>
    </citation>
    <scope>NUCLEOTIDE SEQUENCE</scope>
    <source>
        <strain evidence="1">AM327</strain>
    </source>
</reference>
<name>A0A9W6EW90_9FLAO</name>
<evidence type="ECO:0000313" key="2">
    <source>
        <dbReference type="Proteomes" id="UP001143545"/>
    </source>
</evidence>